<evidence type="ECO:0000259" key="2">
    <source>
        <dbReference type="Pfam" id="PF03787"/>
    </source>
</evidence>
<name>A0A0D0S0S4_9BACL</name>
<dbReference type="CDD" id="cd09726">
    <property type="entry name" value="RAMP_I_III"/>
    <property type="match status" value="1"/>
</dbReference>
<dbReference type="AlphaFoldDB" id="A0A0D0S0S4"/>
<dbReference type="InterPro" id="IPR052216">
    <property type="entry name" value="CRISPR_Csm3_endoribonuclease"/>
</dbReference>
<keyword evidence="4" id="KW-1185">Reference proteome</keyword>
<organism evidence="3 4">
    <name type="scientific">Anoxybacillus thermarum</name>
    <dbReference type="NCBI Taxonomy" id="404937"/>
    <lineage>
        <taxon>Bacteria</taxon>
        <taxon>Bacillati</taxon>
        <taxon>Bacillota</taxon>
        <taxon>Bacilli</taxon>
        <taxon>Bacillales</taxon>
        <taxon>Anoxybacillaceae</taxon>
        <taxon>Anoxybacillus</taxon>
    </lineage>
</organism>
<dbReference type="Pfam" id="PF03787">
    <property type="entry name" value="RAMPs"/>
    <property type="match status" value="1"/>
</dbReference>
<comment type="caution">
    <text evidence="3">The sequence shown here is derived from an EMBL/GenBank/DDBJ whole genome shotgun (WGS) entry which is preliminary data.</text>
</comment>
<dbReference type="Proteomes" id="UP000032102">
    <property type="component" value="Unassembled WGS sequence"/>
</dbReference>
<proteinExistence type="predicted"/>
<reference evidence="3 4" key="1">
    <citation type="submission" date="2015-01" db="EMBL/GenBank/DDBJ databases">
        <title>Draft genome of Anoxybacillus thermarum strain AF/04.</title>
        <authorList>
            <person name="Poli A."/>
            <person name="Nicolaus B."/>
            <person name="Chan K.-G."/>
            <person name="Kahar U.M."/>
            <person name="Yaakob A.S."/>
            <person name="Chan C.S."/>
            <person name="Goh K.M."/>
        </authorList>
    </citation>
    <scope>NUCLEOTIDE SEQUENCE [LARGE SCALE GENOMIC DNA]</scope>
    <source>
        <strain evidence="3 4">AF/04</strain>
    </source>
</reference>
<evidence type="ECO:0000313" key="4">
    <source>
        <dbReference type="Proteomes" id="UP000032102"/>
    </source>
</evidence>
<evidence type="ECO:0000256" key="1">
    <source>
        <dbReference type="ARBA" id="ARBA00023118"/>
    </source>
</evidence>
<keyword evidence="1" id="KW-0051">Antiviral defense</keyword>
<dbReference type="RefSeq" id="WP_043965965.1">
    <property type="nucleotide sequence ID" value="NZ_JXTH01000022.1"/>
</dbReference>
<evidence type="ECO:0000313" key="3">
    <source>
        <dbReference type="EMBL" id="KIQ94511.1"/>
    </source>
</evidence>
<gene>
    <name evidence="3" type="ORF">LH47_01389</name>
</gene>
<dbReference type="PATRIC" id="fig|404937.3.peg.1461"/>
<dbReference type="EMBL" id="JXTH01000022">
    <property type="protein sequence ID" value="KIQ94511.1"/>
    <property type="molecule type" value="Genomic_DNA"/>
</dbReference>
<dbReference type="PANTHER" id="PTHR35579:SF3">
    <property type="entry name" value="CRISPR SYSTEM CMS ENDORIBONUCLEASE CSM3"/>
    <property type="match status" value="1"/>
</dbReference>
<protein>
    <recommendedName>
        <fullName evidence="2">CRISPR type III-associated protein domain-containing protein</fullName>
    </recommendedName>
</protein>
<dbReference type="InterPro" id="IPR005537">
    <property type="entry name" value="RAMP_III_fam"/>
</dbReference>
<sequence length="211" mass="23751">MNRKYKVEICYSFKPDFAVCIGAGHGKYGIIDNAYRTRVDSAHREKITIPATTAKGRIRHTFERLINMFPHIDAHAERKIFGESGMEGWARFSDLLLLKEDDALLDTKTSTTIDRFRKAAKPKTLRIQEFATLKTGKCFYGTVEGYVALEKETSITKELAFFLLAILNTNSFGGSRSIGFGKGETKILSLKIGTNVFDEGTIKEKIKQLLI</sequence>
<accession>A0A0D0S0S4</accession>
<feature type="domain" description="CRISPR type III-associated protein" evidence="2">
    <location>
        <begin position="42"/>
        <end position="182"/>
    </location>
</feature>
<dbReference type="PANTHER" id="PTHR35579">
    <property type="entry name" value="CRISPR SYSTEM CMS ENDORIBONUCLEASE CSM3"/>
    <property type="match status" value="1"/>
</dbReference>
<dbReference type="GO" id="GO:0051607">
    <property type="term" value="P:defense response to virus"/>
    <property type="evidence" value="ECO:0007669"/>
    <property type="project" value="UniProtKB-KW"/>
</dbReference>